<dbReference type="Proteomes" id="UP000034875">
    <property type="component" value="Unassembled WGS sequence"/>
</dbReference>
<dbReference type="EMBL" id="LCCZ01000010">
    <property type="protein sequence ID" value="KKS44191.1"/>
    <property type="molecule type" value="Genomic_DNA"/>
</dbReference>
<dbReference type="AlphaFoldDB" id="A0A0G1BCW2"/>
<accession>A0A0G1BCW2</accession>
<protein>
    <submittedName>
        <fullName evidence="1">Uncharacterized protein</fullName>
    </submittedName>
</protein>
<reference evidence="1 2" key="1">
    <citation type="journal article" date="2015" name="Nature">
        <title>rRNA introns, odd ribosomes, and small enigmatic genomes across a large radiation of phyla.</title>
        <authorList>
            <person name="Brown C.T."/>
            <person name="Hug L.A."/>
            <person name="Thomas B.C."/>
            <person name="Sharon I."/>
            <person name="Castelle C.J."/>
            <person name="Singh A."/>
            <person name="Wilkins M.J."/>
            <person name="Williams K.H."/>
            <person name="Banfield J.F."/>
        </authorList>
    </citation>
    <scope>NUCLEOTIDE SEQUENCE [LARGE SCALE GENOMIC DNA]</scope>
</reference>
<evidence type="ECO:0000313" key="2">
    <source>
        <dbReference type="Proteomes" id="UP000034875"/>
    </source>
</evidence>
<proteinExistence type="predicted"/>
<comment type="caution">
    <text evidence="1">The sequence shown here is derived from an EMBL/GenBank/DDBJ whole genome shotgun (WGS) entry which is preliminary data.</text>
</comment>
<organism evidence="1 2">
    <name type="scientific">candidate division CPR1 bacterium GW2011_GWA2_42_17</name>
    <dbReference type="NCBI Taxonomy" id="1618341"/>
    <lineage>
        <taxon>Bacteria</taxon>
        <taxon>candidate division CPR1</taxon>
    </lineage>
</organism>
<name>A0A0G1BCW2_9BACT</name>
<evidence type="ECO:0000313" key="1">
    <source>
        <dbReference type="EMBL" id="KKS44191.1"/>
    </source>
</evidence>
<sequence>MFLNENMKISIKKEVNSNANRQVTVSEDVVLTIDKNKRLVNFCIAGISLKFSKLQSKIHTIIDTGAGNVTIEDLKTHPMNLANRWKILKNSPSYKLSDHQERFIVTFEGLNTTESYIIPKILEEDEPIARVVVNEKCLPIPFNIELAEVKNGIIQTVRPQKPKRHSKILLGTQILGHIQDAANVMRWAQRNGTLRGKWKFALPATQRTEVTRLALREEDISVDEVISDWSYSGGKDFRTGQEYREDFSKRESFSTVAAFVAVNARICADVARGEFTVVATNFRAEAQIMKQINPNIMTSGITHTFLAGKLNERLCLYDDIPRLANMLQRVIQSLDFIPERVVALGGDAECVDYYWKLCNQKIQMLDLLLYRTFDFDLDIPSQINETQVIQIPLEIPDIEMPRERAREYISSVIGKKLNTADKVVIFAGESDDGAFNKRVREVFAFTKQHLNVHVIMPLKRDDQRLAGLSIPENIHTIGFRKDWHEIIAGGDVAFIRGSWGEIRDLIASGTVPVITSLGKVPIDADLDTTQFITQVSEERACNISLLIETLKTRGVDPKMINRLLVDFDNPLEYYTLQEAIEYALQPSVASKIRSAFSSISRDTRGWVGKLHEQLLDQQRLFSGKELSELQKDIWT</sequence>
<gene>
    <name evidence="1" type="ORF">UV05_C0010G0007</name>
</gene>
<dbReference type="PATRIC" id="fig|1618341.3.peg.207"/>